<evidence type="ECO:0000313" key="2">
    <source>
        <dbReference type="EMBL" id="ANM58840.1"/>
    </source>
</evidence>
<organism evidence="2 3">
    <name type="scientific">Arabidopsis thaliana</name>
    <name type="common">Mouse-ear cress</name>
    <dbReference type="NCBI Taxonomy" id="3702"/>
    <lineage>
        <taxon>Eukaryota</taxon>
        <taxon>Viridiplantae</taxon>
        <taxon>Streptophyta</taxon>
        <taxon>Embryophyta</taxon>
        <taxon>Tracheophyta</taxon>
        <taxon>Spermatophyta</taxon>
        <taxon>Magnoliopsida</taxon>
        <taxon>eudicotyledons</taxon>
        <taxon>Gunneridae</taxon>
        <taxon>Pentapetalae</taxon>
        <taxon>rosids</taxon>
        <taxon>malvids</taxon>
        <taxon>Brassicales</taxon>
        <taxon>Brassicaceae</taxon>
        <taxon>Camelineae</taxon>
        <taxon>Arabidopsis</taxon>
    </lineage>
</organism>
<dbReference type="KEGG" id="ath:AT1G74035"/>
<name>A0A1P8AQC7_ARATH</name>
<sequence length="97" mass="11518">MSAFLEFLMVIGKLHRRSAHCRVPLRYGEAAMEINQTQGFRYVLTTWLYFDNRSLRHGAPVLIYKTENDKQTLESNTDRFRGFDVPVRLLNQQRDLR</sequence>
<dbReference type="Proteomes" id="UP000006548">
    <property type="component" value="Chromosome 1"/>
</dbReference>
<reference evidence="3" key="2">
    <citation type="journal article" date="2017" name="Plant J.">
        <title>Araport11: a complete reannotation of the Arabidopsis thaliana reference genome.</title>
        <authorList>
            <person name="Cheng C.Y."/>
            <person name="Krishnakumar V."/>
            <person name="Chan A.P."/>
            <person name="Thibaud-Nissen F."/>
            <person name="Schobel S."/>
            <person name="Town C.D."/>
        </authorList>
    </citation>
    <scope>GENOME REANNOTATION</scope>
    <source>
        <strain evidence="3">cv. Columbia</strain>
    </source>
</reference>
<protein>
    <submittedName>
        <fullName evidence="2">Uncharacterized protein</fullName>
    </submittedName>
</protein>
<evidence type="ECO:0000313" key="1">
    <source>
        <dbReference type="Araport" id="AT1G74035"/>
    </source>
</evidence>
<dbReference type="AlphaFoldDB" id="A0A1P8AQC7"/>
<accession>A0A1P8AQC7</accession>
<dbReference type="Araport" id="AT1G74035"/>
<proteinExistence type="predicted"/>
<dbReference type="RefSeq" id="NP_001321249.1">
    <property type="nucleotide sequence ID" value="NM_001334623.1"/>
</dbReference>
<keyword evidence="3" id="KW-1185">Reference proteome</keyword>
<dbReference type="InParanoid" id="A0A1P8AQC7"/>
<reference evidence="2 3" key="1">
    <citation type="journal article" date="2000" name="Nature">
        <title>Sequence and analysis of chromosome 1 of the plant Arabidopsis thaliana.</title>
        <authorList>
            <person name="Theologis A."/>
            <person name="Ecker J.R."/>
            <person name="Palm C.J."/>
            <person name="Federspiel N.A."/>
            <person name="Kaul S."/>
            <person name="White O."/>
            <person name="Alonso J."/>
            <person name="Altafi H."/>
            <person name="Araujo R."/>
            <person name="Bowman C.L."/>
            <person name="Brooks S.Y."/>
            <person name="Buehler E."/>
            <person name="Chan A."/>
            <person name="Chao Q."/>
            <person name="Chen H."/>
            <person name="Cheuk R.F."/>
            <person name="Chin C.W."/>
            <person name="Chung M.K."/>
            <person name="Conn L."/>
            <person name="Conway A.B."/>
            <person name="Conway A.R."/>
            <person name="Creasy T.H."/>
            <person name="Dewar K."/>
            <person name="Dunn P."/>
            <person name="Etgu P."/>
            <person name="Feldblyum T.V."/>
            <person name="Feng J."/>
            <person name="Fong B."/>
            <person name="Fujii C.Y."/>
            <person name="Gill J.E."/>
            <person name="Goldsmith A.D."/>
            <person name="Haas B."/>
            <person name="Hansen N.F."/>
            <person name="Hughes B."/>
            <person name="Huizar L."/>
            <person name="Hunter J.L."/>
            <person name="Jenkins J."/>
            <person name="Johnson-Hopson C."/>
            <person name="Khan S."/>
            <person name="Khaykin E."/>
            <person name="Kim C.J."/>
            <person name="Koo H.L."/>
            <person name="Kremenetskaia I."/>
            <person name="Kurtz D.B."/>
            <person name="Kwan A."/>
            <person name="Lam B."/>
            <person name="Langin-Hooper S."/>
            <person name="Lee A."/>
            <person name="Lee J.M."/>
            <person name="Lenz C.A."/>
            <person name="Li J.H."/>
            <person name="Li Y."/>
            <person name="Lin X."/>
            <person name="Liu S.X."/>
            <person name="Liu Z.A."/>
            <person name="Luros J.S."/>
            <person name="Maiti R."/>
            <person name="Marziali A."/>
            <person name="Militscher J."/>
            <person name="Miranda M."/>
            <person name="Nguyen M."/>
            <person name="Nierman W.C."/>
            <person name="Osborne B.I."/>
            <person name="Pai G."/>
            <person name="Peterson J."/>
            <person name="Pham P.K."/>
            <person name="Rizzo M."/>
            <person name="Rooney T."/>
            <person name="Rowley D."/>
            <person name="Sakano H."/>
            <person name="Salzberg S.L."/>
            <person name="Schwartz J.R."/>
            <person name="Shinn P."/>
            <person name="Southwick A.M."/>
            <person name="Sun H."/>
            <person name="Tallon L.J."/>
            <person name="Tambunga G."/>
            <person name="Toriumi M.J."/>
            <person name="Town C.D."/>
            <person name="Utterback T."/>
            <person name="Van Aken S."/>
            <person name="Vaysberg M."/>
            <person name="Vysotskaia V.S."/>
            <person name="Walker M."/>
            <person name="Wu D."/>
            <person name="Yu G."/>
            <person name="Fraser C.M."/>
            <person name="Venter J.C."/>
            <person name="Davis R.W."/>
        </authorList>
    </citation>
    <scope>NUCLEOTIDE SEQUENCE [LARGE SCALE GENOMIC DNA]</scope>
    <source>
        <strain evidence="3">cv. Columbia</strain>
    </source>
</reference>
<dbReference type="GeneID" id="28717422"/>
<evidence type="ECO:0000313" key="3">
    <source>
        <dbReference type="Proteomes" id="UP000006548"/>
    </source>
</evidence>
<gene>
    <name evidence="1 2" type="ordered locus">At1g74035</name>
</gene>
<dbReference type="EMBL" id="CP002684">
    <property type="protein sequence ID" value="ANM58840.1"/>
    <property type="molecule type" value="Genomic_DNA"/>
</dbReference>
<dbReference type="TAIR" id="AT1G74035"/>